<reference evidence="13" key="1">
    <citation type="submission" date="2023-03" db="UniProtKB">
        <authorList>
            <consortium name="EnsemblPlants"/>
        </authorList>
    </citation>
    <scope>IDENTIFICATION</scope>
</reference>
<evidence type="ECO:0000256" key="11">
    <source>
        <dbReference type="SAM" id="SignalP"/>
    </source>
</evidence>
<dbReference type="GO" id="GO:0008289">
    <property type="term" value="F:lipid binding"/>
    <property type="evidence" value="ECO:0007669"/>
    <property type="project" value="InterPro"/>
</dbReference>
<evidence type="ECO:0000256" key="8">
    <source>
        <dbReference type="ARBA" id="ARBA00023288"/>
    </source>
</evidence>
<dbReference type="InterPro" id="IPR000528">
    <property type="entry name" value="Plant_nsLTP"/>
</dbReference>
<dbReference type="Gramene" id="MELO3C012661.2.1">
    <property type="protein sequence ID" value="MELO3C012661.2.1"/>
    <property type="gene ID" value="MELO3C012661.2"/>
</dbReference>
<feature type="region of interest" description="Disordered" evidence="9">
    <location>
        <begin position="110"/>
        <end position="152"/>
    </location>
</feature>
<accession>A0A1S3BG77</accession>
<dbReference type="InterPro" id="IPR016140">
    <property type="entry name" value="Bifunc_inhib/LTP/seed_store"/>
</dbReference>
<feature type="transmembrane region" description="Helical" evidence="10">
    <location>
        <begin position="158"/>
        <end position="177"/>
    </location>
</feature>
<dbReference type="SMART" id="SM00499">
    <property type="entry name" value="AAI"/>
    <property type="match status" value="1"/>
</dbReference>
<keyword evidence="10" id="KW-0472">Membrane</keyword>
<dbReference type="InterPro" id="IPR036312">
    <property type="entry name" value="Bifun_inhib/LTP/seed_sf"/>
</dbReference>
<protein>
    <submittedName>
        <fullName evidence="15">Non-specific lipid-transfer protein-like protein At2g13820</fullName>
    </submittedName>
</protein>
<dbReference type="RefSeq" id="XP_008447158.1">
    <property type="nucleotide sequence ID" value="XM_008448936.2"/>
</dbReference>
<gene>
    <name evidence="15" type="primary">LOC103489675</name>
    <name evidence="13" type="synonym">103489675</name>
</gene>
<keyword evidence="10" id="KW-1133">Transmembrane helix</keyword>
<dbReference type="InterPro" id="IPR043325">
    <property type="entry name" value="LTSS"/>
</dbReference>
<evidence type="ECO:0000256" key="1">
    <source>
        <dbReference type="ARBA" id="ARBA00004609"/>
    </source>
</evidence>
<keyword evidence="7" id="KW-0325">Glycoprotein</keyword>
<reference evidence="15" key="2">
    <citation type="submission" date="2025-04" db="UniProtKB">
        <authorList>
            <consortium name="RefSeq"/>
        </authorList>
    </citation>
    <scope>IDENTIFICATION</scope>
</reference>
<evidence type="ECO:0000256" key="10">
    <source>
        <dbReference type="SAM" id="Phobius"/>
    </source>
</evidence>
<evidence type="ECO:0000256" key="9">
    <source>
        <dbReference type="SAM" id="MobiDB-lite"/>
    </source>
</evidence>
<dbReference type="Proteomes" id="UP001652600">
    <property type="component" value="Chromosome 1"/>
</dbReference>
<evidence type="ECO:0000313" key="13">
    <source>
        <dbReference type="EnsemblPlants" id="MELO3C012661.2.1"/>
    </source>
</evidence>
<dbReference type="eggNOG" id="ENOG502S0AW">
    <property type="taxonomic scope" value="Eukaryota"/>
</dbReference>
<evidence type="ECO:0000256" key="3">
    <source>
        <dbReference type="ARBA" id="ARBA00022475"/>
    </source>
</evidence>
<proteinExistence type="inferred from homology"/>
<comment type="similarity">
    <text evidence="2">Belongs to the plant LTP family.</text>
</comment>
<evidence type="ECO:0000256" key="4">
    <source>
        <dbReference type="ARBA" id="ARBA00022622"/>
    </source>
</evidence>
<organism evidence="14 15">
    <name type="scientific">Cucumis melo</name>
    <name type="common">Muskmelon</name>
    <dbReference type="NCBI Taxonomy" id="3656"/>
    <lineage>
        <taxon>Eukaryota</taxon>
        <taxon>Viridiplantae</taxon>
        <taxon>Streptophyta</taxon>
        <taxon>Embryophyta</taxon>
        <taxon>Tracheophyta</taxon>
        <taxon>Spermatophyta</taxon>
        <taxon>Magnoliopsida</taxon>
        <taxon>eudicotyledons</taxon>
        <taxon>Gunneridae</taxon>
        <taxon>Pentapetalae</taxon>
        <taxon>rosids</taxon>
        <taxon>fabids</taxon>
        <taxon>Cucurbitales</taxon>
        <taxon>Cucurbitaceae</taxon>
        <taxon>Benincaseae</taxon>
        <taxon>Cucumis</taxon>
    </lineage>
</organism>
<dbReference type="Gene3D" id="1.10.110.10">
    <property type="entry name" value="Plant lipid-transfer and hydrophobic proteins"/>
    <property type="match status" value="1"/>
</dbReference>
<feature type="chain" id="PRO_5010813644" evidence="11">
    <location>
        <begin position="27"/>
        <end position="178"/>
    </location>
</feature>
<keyword evidence="10" id="KW-0812">Transmembrane</keyword>
<dbReference type="GO" id="GO:0005886">
    <property type="term" value="C:plasma membrane"/>
    <property type="evidence" value="ECO:0007669"/>
    <property type="project" value="UniProtKB-SubCell"/>
</dbReference>
<reference evidence="14" key="3">
    <citation type="submission" date="2025-05" db="UniProtKB">
        <authorList>
            <consortium name="RefSeq"/>
        </authorList>
    </citation>
    <scope>NUCLEOTIDE SEQUENCE [LARGE SCALE GENOMIC DNA]</scope>
</reference>
<dbReference type="CDD" id="cd00010">
    <property type="entry name" value="AAI_LTSS"/>
    <property type="match status" value="1"/>
</dbReference>
<evidence type="ECO:0000256" key="2">
    <source>
        <dbReference type="ARBA" id="ARBA00009748"/>
    </source>
</evidence>
<evidence type="ECO:0000256" key="5">
    <source>
        <dbReference type="ARBA" id="ARBA00022729"/>
    </source>
</evidence>
<feature type="domain" description="Bifunctional inhibitor/plant lipid transfer protein/seed storage helical" evidence="12">
    <location>
        <begin position="31"/>
        <end position="111"/>
    </location>
</feature>
<keyword evidence="4" id="KW-0336">GPI-anchor</keyword>
<dbReference type="GO" id="GO:0098552">
    <property type="term" value="C:side of membrane"/>
    <property type="evidence" value="ECO:0007669"/>
    <property type="project" value="UniProtKB-KW"/>
</dbReference>
<name>A0A1S3BG77_CUCME</name>
<keyword evidence="14" id="KW-1185">Reference proteome</keyword>
<sequence length="178" mass="18565">MEDRKMEVSIVLGMVGLLLWAGEAVGQSSDCNNVLISLSPCLNYINGNSSTPSPSCCSQLTTVVRSQPQCLCQVFDNGGGASALGGLNVNQTLALALPAACRLQTPPISRCNATSPTDDSPAETPKSSNEEPTEGGSRRNVPTTREDGTSNGSTSTILLSKAMLFIFILASTFASLIH</sequence>
<dbReference type="PRINTS" id="PR00382">
    <property type="entry name" value="LIPIDTRNSFER"/>
</dbReference>
<dbReference type="GO" id="GO:0006869">
    <property type="term" value="P:lipid transport"/>
    <property type="evidence" value="ECO:0007669"/>
    <property type="project" value="InterPro"/>
</dbReference>
<keyword evidence="6" id="KW-1015">Disulfide bond</keyword>
<dbReference type="PANTHER" id="PTHR33044">
    <property type="entry name" value="BIFUNCTIONAL INHIBITOR/LIPID-TRANSFER PROTEIN/SEED STORAGE 2S ALBUMIN SUPERFAMILY PROTEIN-RELATED"/>
    <property type="match status" value="1"/>
</dbReference>
<evidence type="ECO:0000256" key="7">
    <source>
        <dbReference type="ARBA" id="ARBA00023180"/>
    </source>
</evidence>
<dbReference type="KEGG" id="cmo:103489675"/>
<evidence type="ECO:0000259" key="12">
    <source>
        <dbReference type="SMART" id="SM00499"/>
    </source>
</evidence>
<dbReference type="SUPFAM" id="SSF47699">
    <property type="entry name" value="Bifunctional inhibitor/lipid-transfer protein/seed storage 2S albumin"/>
    <property type="match status" value="1"/>
</dbReference>
<keyword evidence="8" id="KW-0449">Lipoprotein</keyword>
<evidence type="ECO:0000256" key="6">
    <source>
        <dbReference type="ARBA" id="ARBA00023157"/>
    </source>
</evidence>
<dbReference type="AlphaFoldDB" id="A0A1S3BG77"/>
<comment type="subcellular location">
    <subcellularLocation>
        <location evidence="1">Cell membrane</location>
        <topology evidence="1">Lipid-anchor</topology>
        <topology evidence="1">GPI-anchor</topology>
    </subcellularLocation>
</comment>
<dbReference type="EnsemblPlants" id="MELO3C012661.2.1">
    <property type="protein sequence ID" value="MELO3C012661.2.1"/>
    <property type="gene ID" value="MELO3C012661.2"/>
</dbReference>
<evidence type="ECO:0000313" key="15">
    <source>
        <dbReference type="RefSeq" id="XP_008447158.1"/>
    </source>
</evidence>
<dbReference type="GeneID" id="103489675"/>
<keyword evidence="5 11" id="KW-0732">Signal</keyword>
<dbReference type="OrthoDB" id="911994at2759"/>
<feature type="signal peptide" evidence="11">
    <location>
        <begin position="1"/>
        <end position="26"/>
    </location>
</feature>
<dbReference type="FunFam" id="1.10.110.10:FF:000001">
    <property type="entry name" value="Bifunctional inhibitor/lipid-transfer protein/seed storage 2S albumin superfamily protein"/>
    <property type="match status" value="1"/>
</dbReference>
<evidence type="ECO:0000313" key="14">
    <source>
        <dbReference type="Proteomes" id="UP001652600"/>
    </source>
</evidence>
<dbReference type="Pfam" id="PF14368">
    <property type="entry name" value="LTP_2"/>
    <property type="match status" value="1"/>
</dbReference>
<keyword evidence="3" id="KW-1003">Cell membrane</keyword>